<evidence type="ECO:0000256" key="1">
    <source>
        <dbReference type="SAM" id="MobiDB-lite"/>
    </source>
</evidence>
<name>A0AB39TMK2_9ACTN</name>
<sequence>MFGLGKKQPDQPQSRQQRRAADVRRADRAGQAWEDAGRRREYELARPTVRAPRAWWRSS</sequence>
<dbReference type="RefSeq" id="WP_369183771.1">
    <property type="nucleotide sequence ID" value="NZ_CP163445.1"/>
</dbReference>
<dbReference type="AlphaFoldDB" id="A0AB39TMK2"/>
<evidence type="ECO:0000313" key="2">
    <source>
        <dbReference type="EMBL" id="XDQ80303.1"/>
    </source>
</evidence>
<organism evidence="2">
    <name type="scientific">Streptomyces sp. Y1</name>
    <dbReference type="NCBI Taxonomy" id="3238634"/>
    <lineage>
        <taxon>Bacteria</taxon>
        <taxon>Bacillati</taxon>
        <taxon>Actinomycetota</taxon>
        <taxon>Actinomycetes</taxon>
        <taxon>Kitasatosporales</taxon>
        <taxon>Streptomycetaceae</taxon>
        <taxon>Streptomyces</taxon>
    </lineage>
</organism>
<feature type="region of interest" description="Disordered" evidence="1">
    <location>
        <begin position="1"/>
        <end position="32"/>
    </location>
</feature>
<accession>A0AB39TMK2</accession>
<feature type="compositionally biased region" description="Basic and acidic residues" evidence="1">
    <location>
        <begin position="19"/>
        <end position="28"/>
    </location>
</feature>
<proteinExistence type="predicted"/>
<reference evidence="2" key="1">
    <citation type="submission" date="2024-07" db="EMBL/GenBank/DDBJ databases">
        <authorList>
            <person name="Yu S.T."/>
        </authorList>
    </citation>
    <scope>NUCLEOTIDE SEQUENCE</scope>
    <source>
        <strain evidence="2">Y1</strain>
    </source>
</reference>
<dbReference type="EMBL" id="CP163445">
    <property type="protein sequence ID" value="XDQ80303.1"/>
    <property type="molecule type" value="Genomic_DNA"/>
</dbReference>
<gene>
    <name evidence="2" type="ORF">AB2U05_18455</name>
</gene>
<protein>
    <submittedName>
        <fullName evidence="2">Uncharacterized protein</fullName>
    </submittedName>
</protein>